<dbReference type="InterPro" id="IPR003960">
    <property type="entry name" value="ATPase_AAA_CS"/>
</dbReference>
<dbReference type="AlphaFoldDB" id="A0A5B8XL95"/>
<feature type="transmembrane region" description="Helical" evidence="14">
    <location>
        <begin position="20"/>
        <end position="36"/>
    </location>
</feature>
<keyword evidence="11 14" id="KW-0482">Metalloprotease</keyword>
<evidence type="ECO:0000256" key="14">
    <source>
        <dbReference type="HAMAP-Rule" id="MF_01458"/>
    </source>
</evidence>
<accession>A0A5B8XL95</accession>
<keyword evidence="8 14" id="KW-0862">Zinc</keyword>
<evidence type="ECO:0000256" key="1">
    <source>
        <dbReference type="ARBA" id="ARBA00004370"/>
    </source>
</evidence>
<dbReference type="Pfam" id="PF06480">
    <property type="entry name" value="FtsH_ext"/>
    <property type="match status" value="1"/>
</dbReference>
<dbReference type="FunFam" id="1.10.8.60:FF:000001">
    <property type="entry name" value="ATP-dependent zinc metalloprotease FtsH"/>
    <property type="match status" value="1"/>
</dbReference>
<dbReference type="GO" id="GO:0005886">
    <property type="term" value="C:plasma membrane"/>
    <property type="evidence" value="ECO:0007669"/>
    <property type="project" value="UniProtKB-SubCell"/>
</dbReference>
<evidence type="ECO:0000256" key="13">
    <source>
        <dbReference type="ARBA" id="ARBA00061570"/>
    </source>
</evidence>
<evidence type="ECO:0000313" key="18">
    <source>
        <dbReference type="Proteomes" id="UP000321595"/>
    </source>
</evidence>
<dbReference type="SMART" id="SM00382">
    <property type="entry name" value="AAA"/>
    <property type="match status" value="1"/>
</dbReference>
<comment type="similarity">
    <text evidence="2 14">In the C-terminal section; belongs to the peptidase M41 family.</text>
</comment>
<feature type="binding site" evidence="14">
    <location>
        <position position="527"/>
    </location>
    <ligand>
        <name>Zn(2+)</name>
        <dbReference type="ChEBI" id="CHEBI:29105"/>
        <note>catalytic</note>
    </ligand>
</feature>
<feature type="domain" description="AAA+ ATPase" evidence="16">
    <location>
        <begin position="221"/>
        <end position="359"/>
    </location>
</feature>
<dbReference type="GO" id="GO:0005524">
    <property type="term" value="F:ATP binding"/>
    <property type="evidence" value="ECO:0007669"/>
    <property type="project" value="UniProtKB-UniRule"/>
</dbReference>
<dbReference type="SUPFAM" id="SSF52540">
    <property type="entry name" value="P-loop containing nucleoside triphosphate hydrolases"/>
    <property type="match status" value="1"/>
</dbReference>
<dbReference type="Gene3D" id="1.20.58.760">
    <property type="entry name" value="Peptidase M41"/>
    <property type="match status" value="1"/>
</dbReference>
<evidence type="ECO:0000256" key="4">
    <source>
        <dbReference type="ARBA" id="ARBA00022692"/>
    </source>
</evidence>
<dbReference type="CDD" id="cd19501">
    <property type="entry name" value="RecA-like_FtsH"/>
    <property type="match status" value="1"/>
</dbReference>
<dbReference type="Proteomes" id="UP000321595">
    <property type="component" value="Chromosome"/>
</dbReference>
<dbReference type="OrthoDB" id="9809379at2"/>
<dbReference type="InterPro" id="IPR027417">
    <property type="entry name" value="P-loop_NTPase"/>
</dbReference>
<keyword evidence="12 14" id="KW-0472">Membrane</keyword>
<dbReference type="RefSeq" id="WP_146957793.1">
    <property type="nucleotide sequence ID" value="NZ_CP042467.1"/>
</dbReference>
<feature type="binding site" evidence="14">
    <location>
        <position position="454"/>
    </location>
    <ligand>
        <name>Zn(2+)</name>
        <dbReference type="ChEBI" id="CHEBI:29105"/>
        <note>catalytic</note>
    </ligand>
</feature>
<dbReference type="InterPro" id="IPR005936">
    <property type="entry name" value="FtsH"/>
</dbReference>
<dbReference type="Pfam" id="PF01434">
    <property type="entry name" value="Peptidase_M41"/>
    <property type="match status" value="1"/>
</dbReference>
<comment type="subunit">
    <text evidence="14">Homohexamer.</text>
</comment>
<evidence type="ECO:0000256" key="2">
    <source>
        <dbReference type="ARBA" id="ARBA00010044"/>
    </source>
</evidence>
<dbReference type="EC" id="3.4.24.-" evidence="14"/>
<evidence type="ECO:0000256" key="11">
    <source>
        <dbReference type="ARBA" id="ARBA00023049"/>
    </source>
</evidence>
<dbReference type="InterPro" id="IPR000642">
    <property type="entry name" value="Peptidase_M41"/>
</dbReference>
<keyword evidence="10 14" id="KW-1133">Transmembrane helix</keyword>
<feature type="binding site" evidence="14">
    <location>
        <begin position="229"/>
        <end position="236"/>
    </location>
    <ligand>
        <name>ATP</name>
        <dbReference type="ChEBI" id="CHEBI:30616"/>
    </ligand>
</feature>
<dbReference type="InterPro" id="IPR011546">
    <property type="entry name" value="Pept_M41_FtsH_extracell"/>
</dbReference>
<dbReference type="EMBL" id="CP042467">
    <property type="protein sequence ID" value="QED26394.1"/>
    <property type="molecule type" value="Genomic_DNA"/>
</dbReference>
<feature type="active site" evidence="14">
    <location>
        <position position="451"/>
    </location>
</feature>
<dbReference type="HAMAP" id="MF_01458">
    <property type="entry name" value="FtsH"/>
    <property type="match status" value="1"/>
</dbReference>
<dbReference type="GO" id="GO:0016887">
    <property type="term" value="F:ATP hydrolysis activity"/>
    <property type="evidence" value="ECO:0007669"/>
    <property type="project" value="UniProtKB-UniRule"/>
</dbReference>
<dbReference type="InterPro" id="IPR037219">
    <property type="entry name" value="Peptidase_M41-like"/>
</dbReference>
<evidence type="ECO:0000313" key="17">
    <source>
        <dbReference type="EMBL" id="QED26394.1"/>
    </source>
</evidence>
<sequence length="644" mass="70525">MSSKKPENNQEPSFFPKRGLIFAFLMFITVGLLLMLDSPMVTGHKIVTYSELKTHIQAGDVKDVLIQDQVIIATPVDSYTEKAEGKTEEEKADAKEGEADFKAWRSSLVKDDESLIPLLEANGVKYDARYSSGCASETAFWFLPLLLLLLLWPWIMRRMSGPDGANPAANFGKTNAKLNLEKVTGVTFSDVAGCDEAKEELGEIVHFLAEPDKYTRLGGKVPKGVLLVGPPGTGKTLLARAVAGEAGVPFFNLSGSDFVEMFVGVGAARVRDLFAQATKHAPCIIFVDELDAIGKSRGNAIQSNEEREQTLNALLVEMDGFDSNTNVIILAATNRPEVLDPALLRAGRFDRQVVVDRPDVKGRLEILKVHARKVKMDPSVSLQTLADQTPGFVGADLANVVNEAALLAARNGKDHVELSDFNEAIERVIGGLEKKTRRLSPKEKNIVAYHESGHAIVTKALEAGERVHKVSIVSRGAAALGYTLQVPIEDRYLMTKRELYARICGLLGGRAAEDIMFDDISTGASNDLQRVTNIARRIVTDYGMSGNLGNVSYSDSTDTYLGQMGASSRQYSEETAVAIDREVRSIIDAMYERTLNILRENRELLVEMSEHLKDVEVLDGEELEALLGRVRVYKHLEGTDGSPA</sequence>
<dbReference type="FunFam" id="3.40.50.300:FF:000001">
    <property type="entry name" value="ATP-dependent zinc metalloprotease FtsH"/>
    <property type="match status" value="1"/>
</dbReference>
<dbReference type="PANTHER" id="PTHR43655:SF2">
    <property type="entry name" value="AFG3 LIKE MATRIX AAA PEPTIDASE SUBUNIT 2, ISOFORM A"/>
    <property type="match status" value="1"/>
</dbReference>
<dbReference type="GO" id="GO:0004222">
    <property type="term" value="F:metalloendopeptidase activity"/>
    <property type="evidence" value="ECO:0007669"/>
    <property type="project" value="InterPro"/>
</dbReference>
<feature type="binding site" evidence="14">
    <location>
        <position position="450"/>
    </location>
    <ligand>
        <name>Zn(2+)</name>
        <dbReference type="ChEBI" id="CHEBI:29105"/>
        <note>catalytic</note>
    </ligand>
</feature>
<dbReference type="InterPro" id="IPR003593">
    <property type="entry name" value="AAA+_ATPase"/>
</dbReference>
<dbReference type="GO" id="GO:0008270">
    <property type="term" value="F:zinc ion binding"/>
    <property type="evidence" value="ECO:0007669"/>
    <property type="project" value="UniProtKB-UniRule"/>
</dbReference>
<dbReference type="InterPro" id="IPR003959">
    <property type="entry name" value="ATPase_AAA_core"/>
</dbReference>
<keyword evidence="14" id="KW-1003">Cell membrane</keyword>
<comment type="subcellular location">
    <subcellularLocation>
        <location evidence="14">Cell membrane</location>
        <topology evidence="14">Multi-pass membrane protein</topology>
        <orientation evidence="14">Cytoplasmic side</orientation>
    </subcellularLocation>
    <subcellularLocation>
        <location evidence="1">Membrane</location>
    </subcellularLocation>
</comment>
<keyword evidence="6 14" id="KW-0547">Nucleotide-binding</keyword>
<dbReference type="Gene3D" id="1.10.8.60">
    <property type="match status" value="1"/>
</dbReference>
<gene>
    <name evidence="17" type="primary">hflB</name>
    <name evidence="14" type="synonym">ftsH</name>
    <name evidence="17" type="ORF">FRD01_03840</name>
</gene>
<name>A0A5B8XL95_9DELT</name>
<evidence type="ECO:0000256" key="8">
    <source>
        <dbReference type="ARBA" id="ARBA00022833"/>
    </source>
</evidence>
<evidence type="ECO:0000256" key="10">
    <source>
        <dbReference type="ARBA" id="ARBA00022989"/>
    </source>
</evidence>
<dbReference type="Pfam" id="PF00004">
    <property type="entry name" value="AAA"/>
    <property type="match status" value="1"/>
</dbReference>
<evidence type="ECO:0000256" key="12">
    <source>
        <dbReference type="ARBA" id="ARBA00023136"/>
    </source>
</evidence>
<keyword evidence="3 14" id="KW-0645">Protease</keyword>
<dbReference type="PANTHER" id="PTHR43655">
    <property type="entry name" value="ATP-DEPENDENT PROTEASE"/>
    <property type="match status" value="1"/>
</dbReference>
<keyword evidence="4 14" id="KW-0812">Transmembrane</keyword>
<dbReference type="GO" id="GO:0004176">
    <property type="term" value="F:ATP-dependent peptidase activity"/>
    <property type="evidence" value="ECO:0007669"/>
    <property type="project" value="InterPro"/>
</dbReference>
<keyword evidence="7 14" id="KW-0378">Hydrolase</keyword>
<comment type="similarity">
    <text evidence="15">Belongs to the AAA ATPase family.</text>
</comment>
<comment type="cofactor">
    <cofactor evidence="14">
        <name>Zn(2+)</name>
        <dbReference type="ChEBI" id="CHEBI:29105"/>
    </cofactor>
    <text evidence="14">Binds 1 zinc ion per subunit.</text>
</comment>
<comment type="function">
    <text evidence="14">Acts as a processive, ATP-dependent zinc metallopeptidase for both cytoplasmic and membrane proteins. Plays a role in the quality control of integral membrane proteins.</text>
</comment>
<dbReference type="SUPFAM" id="SSF140990">
    <property type="entry name" value="FtsH protease domain-like"/>
    <property type="match status" value="1"/>
</dbReference>
<evidence type="ECO:0000256" key="15">
    <source>
        <dbReference type="RuleBase" id="RU003651"/>
    </source>
</evidence>
<dbReference type="Pfam" id="PF17862">
    <property type="entry name" value="AAA_lid_3"/>
    <property type="match status" value="1"/>
</dbReference>
<comment type="similarity">
    <text evidence="13 14">In the central section; belongs to the AAA ATPase family.</text>
</comment>
<dbReference type="InterPro" id="IPR050928">
    <property type="entry name" value="ATP-dep_Zn_Metalloprotease"/>
</dbReference>
<organism evidence="17 18">
    <name type="scientific">Microvenator marinus</name>
    <dbReference type="NCBI Taxonomy" id="2600177"/>
    <lineage>
        <taxon>Bacteria</taxon>
        <taxon>Deltaproteobacteria</taxon>
        <taxon>Bradymonadales</taxon>
        <taxon>Microvenatoraceae</taxon>
        <taxon>Microvenator</taxon>
    </lineage>
</organism>
<dbReference type="PROSITE" id="PS00674">
    <property type="entry name" value="AAA"/>
    <property type="match status" value="1"/>
</dbReference>
<proteinExistence type="inferred from homology"/>
<evidence type="ECO:0000256" key="5">
    <source>
        <dbReference type="ARBA" id="ARBA00022723"/>
    </source>
</evidence>
<evidence type="ECO:0000256" key="9">
    <source>
        <dbReference type="ARBA" id="ARBA00022840"/>
    </source>
</evidence>
<dbReference type="NCBIfam" id="TIGR01241">
    <property type="entry name" value="FtsH_fam"/>
    <property type="match status" value="1"/>
</dbReference>
<keyword evidence="5 14" id="KW-0479">Metal-binding</keyword>
<dbReference type="Gene3D" id="3.30.720.210">
    <property type="match status" value="1"/>
</dbReference>
<dbReference type="GO" id="GO:0006508">
    <property type="term" value="P:proteolysis"/>
    <property type="evidence" value="ECO:0007669"/>
    <property type="project" value="UniProtKB-KW"/>
</dbReference>
<evidence type="ECO:0000256" key="3">
    <source>
        <dbReference type="ARBA" id="ARBA00022670"/>
    </source>
</evidence>
<dbReference type="FunFam" id="1.20.58.760:FF:000001">
    <property type="entry name" value="ATP-dependent zinc metalloprotease FtsH"/>
    <property type="match status" value="1"/>
</dbReference>
<protein>
    <recommendedName>
        <fullName evidence="14">ATP-dependent zinc metalloprotease FtsH</fullName>
        <ecNumber evidence="14">3.4.24.-</ecNumber>
    </recommendedName>
</protein>
<evidence type="ECO:0000259" key="16">
    <source>
        <dbReference type="SMART" id="SM00382"/>
    </source>
</evidence>
<keyword evidence="18" id="KW-1185">Reference proteome</keyword>
<dbReference type="KEGG" id="bbae:FRD01_03840"/>
<evidence type="ECO:0000256" key="7">
    <source>
        <dbReference type="ARBA" id="ARBA00022801"/>
    </source>
</evidence>
<evidence type="ECO:0000256" key="6">
    <source>
        <dbReference type="ARBA" id="ARBA00022741"/>
    </source>
</evidence>
<dbReference type="InterPro" id="IPR041569">
    <property type="entry name" value="AAA_lid_3"/>
</dbReference>
<dbReference type="Gene3D" id="3.40.50.300">
    <property type="entry name" value="P-loop containing nucleotide triphosphate hydrolases"/>
    <property type="match status" value="1"/>
</dbReference>
<keyword evidence="9 14" id="KW-0067">ATP-binding</keyword>
<reference evidence="17 18" key="1">
    <citation type="submission" date="2019-08" db="EMBL/GenBank/DDBJ databases">
        <authorList>
            <person name="Liang Q."/>
        </authorList>
    </citation>
    <scope>NUCLEOTIDE SEQUENCE [LARGE SCALE GENOMIC DNA]</scope>
    <source>
        <strain evidence="17 18">V1718</strain>
    </source>
</reference>
<feature type="transmembrane region" description="Helical" evidence="14">
    <location>
        <begin position="139"/>
        <end position="156"/>
    </location>
</feature>
<dbReference type="GO" id="GO:0030163">
    <property type="term" value="P:protein catabolic process"/>
    <property type="evidence" value="ECO:0007669"/>
    <property type="project" value="UniProtKB-UniRule"/>
</dbReference>